<evidence type="ECO:0000313" key="1">
    <source>
        <dbReference type="EMBL" id="KAL0407809.1"/>
    </source>
</evidence>
<protein>
    <submittedName>
        <fullName evidence="1">Uncharacterized protein</fullName>
    </submittedName>
</protein>
<name>A0AAW2TTM5_SESRA</name>
<dbReference type="EMBL" id="JACGWJ010000007">
    <property type="protein sequence ID" value="KAL0407809.1"/>
    <property type="molecule type" value="Genomic_DNA"/>
</dbReference>
<comment type="caution">
    <text evidence="1">The sequence shown here is derived from an EMBL/GenBank/DDBJ whole genome shotgun (WGS) entry which is preliminary data.</text>
</comment>
<gene>
    <name evidence="1" type="ORF">Sradi_1715300</name>
</gene>
<sequence>MTESVSYRNKDITSKDKADIEGLRDAIESLARKEEIMWKQRAKALWLAAGDRNTGFFHAKATERRHQNEIKRINDELGQEDKHVRIFDTMWRDLIKW</sequence>
<reference evidence="1" key="1">
    <citation type="submission" date="2020-06" db="EMBL/GenBank/DDBJ databases">
        <authorList>
            <person name="Li T."/>
            <person name="Hu X."/>
            <person name="Zhang T."/>
            <person name="Song X."/>
            <person name="Zhang H."/>
            <person name="Dai N."/>
            <person name="Sheng W."/>
            <person name="Hou X."/>
            <person name="Wei L."/>
        </authorList>
    </citation>
    <scope>NUCLEOTIDE SEQUENCE</scope>
    <source>
        <strain evidence="1">G02</strain>
        <tissue evidence="1">Leaf</tissue>
    </source>
</reference>
<accession>A0AAW2TTM5</accession>
<organism evidence="1">
    <name type="scientific">Sesamum radiatum</name>
    <name type="common">Black benniseed</name>
    <dbReference type="NCBI Taxonomy" id="300843"/>
    <lineage>
        <taxon>Eukaryota</taxon>
        <taxon>Viridiplantae</taxon>
        <taxon>Streptophyta</taxon>
        <taxon>Embryophyta</taxon>
        <taxon>Tracheophyta</taxon>
        <taxon>Spermatophyta</taxon>
        <taxon>Magnoliopsida</taxon>
        <taxon>eudicotyledons</taxon>
        <taxon>Gunneridae</taxon>
        <taxon>Pentapetalae</taxon>
        <taxon>asterids</taxon>
        <taxon>lamiids</taxon>
        <taxon>Lamiales</taxon>
        <taxon>Pedaliaceae</taxon>
        <taxon>Sesamum</taxon>
    </lineage>
</organism>
<proteinExistence type="predicted"/>
<reference evidence="1" key="2">
    <citation type="journal article" date="2024" name="Plant">
        <title>Genomic evolution and insights into agronomic trait innovations of Sesamum species.</title>
        <authorList>
            <person name="Miao H."/>
            <person name="Wang L."/>
            <person name="Qu L."/>
            <person name="Liu H."/>
            <person name="Sun Y."/>
            <person name="Le M."/>
            <person name="Wang Q."/>
            <person name="Wei S."/>
            <person name="Zheng Y."/>
            <person name="Lin W."/>
            <person name="Duan Y."/>
            <person name="Cao H."/>
            <person name="Xiong S."/>
            <person name="Wang X."/>
            <person name="Wei L."/>
            <person name="Li C."/>
            <person name="Ma Q."/>
            <person name="Ju M."/>
            <person name="Zhao R."/>
            <person name="Li G."/>
            <person name="Mu C."/>
            <person name="Tian Q."/>
            <person name="Mei H."/>
            <person name="Zhang T."/>
            <person name="Gao T."/>
            <person name="Zhang H."/>
        </authorList>
    </citation>
    <scope>NUCLEOTIDE SEQUENCE</scope>
    <source>
        <strain evidence="1">G02</strain>
    </source>
</reference>
<dbReference type="AlphaFoldDB" id="A0AAW2TTM5"/>